<dbReference type="EMBL" id="JAYMGO010000012">
    <property type="protein sequence ID" value="KAL1264670.1"/>
    <property type="molecule type" value="Genomic_DNA"/>
</dbReference>
<protein>
    <submittedName>
        <fullName evidence="2">Uncharacterized protein</fullName>
    </submittedName>
</protein>
<evidence type="ECO:0000313" key="2">
    <source>
        <dbReference type="EMBL" id="KAL1264670.1"/>
    </source>
</evidence>
<feature type="non-terminal residue" evidence="2">
    <location>
        <position position="120"/>
    </location>
</feature>
<accession>A0ABR3MJ85</accession>
<evidence type="ECO:0000313" key="3">
    <source>
        <dbReference type="Proteomes" id="UP001558613"/>
    </source>
</evidence>
<keyword evidence="1" id="KW-1133">Transmembrane helix</keyword>
<reference evidence="2 3" key="1">
    <citation type="submission" date="2023-09" db="EMBL/GenBank/DDBJ databases">
        <authorList>
            <person name="Wang M."/>
        </authorList>
    </citation>
    <scope>NUCLEOTIDE SEQUENCE [LARGE SCALE GENOMIC DNA]</scope>
    <source>
        <strain evidence="2">GT-2023</strain>
        <tissue evidence="2">Liver</tissue>
    </source>
</reference>
<name>A0ABR3MJ85_9TELE</name>
<gene>
    <name evidence="2" type="ORF">QQF64_005025</name>
</gene>
<dbReference type="Proteomes" id="UP001558613">
    <property type="component" value="Unassembled WGS sequence"/>
</dbReference>
<organism evidence="2 3">
    <name type="scientific">Cirrhinus molitorella</name>
    <name type="common">mud carp</name>
    <dbReference type="NCBI Taxonomy" id="172907"/>
    <lineage>
        <taxon>Eukaryota</taxon>
        <taxon>Metazoa</taxon>
        <taxon>Chordata</taxon>
        <taxon>Craniata</taxon>
        <taxon>Vertebrata</taxon>
        <taxon>Euteleostomi</taxon>
        <taxon>Actinopterygii</taxon>
        <taxon>Neopterygii</taxon>
        <taxon>Teleostei</taxon>
        <taxon>Ostariophysi</taxon>
        <taxon>Cypriniformes</taxon>
        <taxon>Cyprinidae</taxon>
        <taxon>Labeoninae</taxon>
        <taxon>Labeonini</taxon>
        <taxon>Cirrhinus</taxon>
    </lineage>
</organism>
<evidence type="ECO:0000256" key="1">
    <source>
        <dbReference type="SAM" id="Phobius"/>
    </source>
</evidence>
<proteinExistence type="predicted"/>
<feature type="transmembrane region" description="Helical" evidence="1">
    <location>
        <begin position="84"/>
        <end position="108"/>
    </location>
</feature>
<keyword evidence="3" id="KW-1185">Reference proteome</keyword>
<sequence>MRLWRNLLPSADSSRISHPEILWRNRGETQNLPRFLFLSRNTRNASLNARFVWCRETAEPTAETLSTRMTREDSNEHGSGLRDIVAGLHVIFSMSGTVTLLVMSASFFNPSFALSSHFDS</sequence>
<keyword evidence="1" id="KW-0812">Transmembrane</keyword>
<comment type="caution">
    <text evidence="2">The sequence shown here is derived from an EMBL/GenBank/DDBJ whole genome shotgun (WGS) entry which is preliminary data.</text>
</comment>
<keyword evidence="1" id="KW-0472">Membrane</keyword>